<dbReference type="Proteomes" id="UP001224775">
    <property type="component" value="Unassembled WGS sequence"/>
</dbReference>
<dbReference type="InterPro" id="IPR018247">
    <property type="entry name" value="EF_Hand_1_Ca_BS"/>
</dbReference>
<reference evidence="8" key="1">
    <citation type="submission" date="2023-06" db="EMBL/GenBank/DDBJ databases">
        <title>Survivors Of The Sea: Transcriptome response of Skeletonema marinoi to long-term dormancy.</title>
        <authorList>
            <person name="Pinder M.I.M."/>
            <person name="Kourtchenko O."/>
            <person name="Robertson E.K."/>
            <person name="Larsson T."/>
            <person name="Maumus F."/>
            <person name="Osuna-Cruz C.M."/>
            <person name="Vancaester E."/>
            <person name="Stenow R."/>
            <person name="Vandepoele K."/>
            <person name="Ploug H."/>
            <person name="Bruchert V."/>
            <person name="Godhe A."/>
            <person name="Topel M."/>
        </authorList>
    </citation>
    <scope>NUCLEOTIDE SEQUENCE</scope>
    <source>
        <strain evidence="8">R05AC</strain>
    </source>
</reference>
<dbReference type="CDD" id="cd00051">
    <property type="entry name" value="EFh"/>
    <property type="match status" value="3"/>
</dbReference>
<feature type="transmembrane region" description="Helical" evidence="6">
    <location>
        <begin position="391"/>
        <end position="410"/>
    </location>
</feature>
<feature type="domain" description="EF-hand" evidence="7">
    <location>
        <begin position="169"/>
        <end position="204"/>
    </location>
</feature>
<dbReference type="FunFam" id="1.10.238.10:FF:000001">
    <property type="entry name" value="Calmodulin 1"/>
    <property type="match status" value="1"/>
</dbReference>
<feature type="domain" description="EF-hand" evidence="7">
    <location>
        <begin position="133"/>
        <end position="168"/>
    </location>
</feature>
<sequence length="515" mass="57874">MEIMEPPKSLISASANVSVGVGVEKPISDSSLNVNINMETASDDLCPNSNLEAGTAVSAPDLFLTEAFNNADVDGDGKLSYEELKDLLQSLGLEEDELKLNEFVRAVDKDNDGTIDLVEFQSIIDKLSTKASSFEQHLREMFELYDDDGSGDIDQHELRSLMAQLGIDLTDEELSAMIAEADADGDGDIDYEEFVALFKGIKVSGTGEKKQQQQQQKRVVLQRKDSITGGIFDDAKQLMSFTSIFRFVTWLYSERKMILLASSHFVATMVIWAHFALIKFQQQENAVPEGAPRYWAKRLVPPIEFGSMHAILFQMALIPFTMSRYTIAAFSNSRLNKYLPLDKALRIHIHLGYTMVSIVFSATIVFFIFFGLSCAEGEEAFCAKFTSEIMITGYCILGLLTTLICFVFYLPLKLLMAGTAFFRHSIPYEVFMEFISSSLLCMPLQSVSMLCVMIQPFFSFDLYVSSLLSLQLQLQHIRLTLVRGAGRKTGANVQVVRCPLIYYLCDYAMMWFNQR</sequence>
<feature type="domain" description="EF-hand" evidence="7">
    <location>
        <begin position="95"/>
        <end position="130"/>
    </location>
</feature>
<keyword evidence="9" id="KW-1185">Reference proteome</keyword>
<feature type="transmembrane region" description="Helical" evidence="6">
    <location>
        <begin position="351"/>
        <end position="371"/>
    </location>
</feature>
<dbReference type="InterPro" id="IPR050230">
    <property type="entry name" value="CALM/Myosin/TropC-like"/>
</dbReference>
<dbReference type="PANTHER" id="PTHR23048:SF59">
    <property type="entry name" value="EF-HAND SUPERFAMILY PROTEIN"/>
    <property type="match status" value="1"/>
</dbReference>
<keyword evidence="5" id="KW-0963">Cytoplasm</keyword>
<dbReference type="GO" id="GO:0005509">
    <property type="term" value="F:calcium ion binding"/>
    <property type="evidence" value="ECO:0007669"/>
    <property type="project" value="InterPro"/>
</dbReference>
<evidence type="ECO:0000259" key="7">
    <source>
        <dbReference type="PROSITE" id="PS50222"/>
    </source>
</evidence>
<keyword evidence="6" id="KW-1133">Transmembrane helix</keyword>
<dbReference type="SUPFAM" id="SSF47473">
    <property type="entry name" value="EF-hand"/>
    <property type="match status" value="1"/>
</dbReference>
<evidence type="ECO:0000256" key="5">
    <source>
        <dbReference type="ARBA" id="ARBA00023212"/>
    </source>
</evidence>
<evidence type="ECO:0000256" key="2">
    <source>
        <dbReference type="ARBA" id="ARBA00005253"/>
    </source>
</evidence>
<comment type="subcellular location">
    <subcellularLocation>
        <location evidence="1">Cytoplasm</location>
        <location evidence="1">Cytoskeleton</location>
    </subcellularLocation>
</comment>
<keyword evidence="5" id="KW-0206">Cytoskeleton</keyword>
<proteinExistence type="inferred from homology"/>
<accession>A0AAD8Y362</accession>
<feature type="transmembrane region" description="Helical" evidence="6">
    <location>
        <begin position="311"/>
        <end position="330"/>
    </location>
</feature>
<dbReference type="InterPro" id="IPR011992">
    <property type="entry name" value="EF-hand-dom_pair"/>
</dbReference>
<dbReference type="PANTHER" id="PTHR23048">
    <property type="entry name" value="MYOSIN LIGHT CHAIN 1, 3"/>
    <property type="match status" value="1"/>
</dbReference>
<evidence type="ECO:0000256" key="6">
    <source>
        <dbReference type="SAM" id="Phobius"/>
    </source>
</evidence>
<name>A0AAD8Y362_9STRA</name>
<dbReference type="SMART" id="SM00054">
    <property type="entry name" value="EFh"/>
    <property type="match status" value="4"/>
</dbReference>
<comment type="caution">
    <text evidence="8">The sequence shown here is derived from an EMBL/GenBank/DDBJ whole genome shotgun (WGS) entry which is preliminary data.</text>
</comment>
<dbReference type="AlphaFoldDB" id="A0AAD8Y362"/>
<dbReference type="EMBL" id="JATAAI010000019">
    <property type="protein sequence ID" value="KAK1738801.1"/>
    <property type="molecule type" value="Genomic_DNA"/>
</dbReference>
<keyword evidence="6" id="KW-0812">Transmembrane</keyword>
<feature type="domain" description="EF-hand" evidence="7">
    <location>
        <begin position="59"/>
        <end position="94"/>
    </location>
</feature>
<evidence type="ECO:0000313" key="8">
    <source>
        <dbReference type="EMBL" id="KAK1738801.1"/>
    </source>
</evidence>
<protein>
    <submittedName>
        <fullName evidence="8">EF-hand domain-containing protein</fullName>
    </submittedName>
</protein>
<dbReference type="GO" id="GO:0016460">
    <property type="term" value="C:myosin II complex"/>
    <property type="evidence" value="ECO:0007669"/>
    <property type="project" value="TreeGrafter"/>
</dbReference>
<evidence type="ECO:0000256" key="1">
    <source>
        <dbReference type="ARBA" id="ARBA00004245"/>
    </source>
</evidence>
<dbReference type="Pfam" id="PF13499">
    <property type="entry name" value="EF-hand_7"/>
    <property type="match status" value="2"/>
</dbReference>
<dbReference type="Gene3D" id="1.10.238.10">
    <property type="entry name" value="EF-hand"/>
    <property type="match status" value="2"/>
</dbReference>
<dbReference type="InterPro" id="IPR002048">
    <property type="entry name" value="EF_hand_dom"/>
</dbReference>
<keyword evidence="6" id="KW-0472">Membrane</keyword>
<organism evidence="8 9">
    <name type="scientific">Skeletonema marinoi</name>
    <dbReference type="NCBI Taxonomy" id="267567"/>
    <lineage>
        <taxon>Eukaryota</taxon>
        <taxon>Sar</taxon>
        <taxon>Stramenopiles</taxon>
        <taxon>Ochrophyta</taxon>
        <taxon>Bacillariophyta</taxon>
        <taxon>Coscinodiscophyceae</taxon>
        <taxon>Thalassiosirophycidae</taxon>
        <taxon>Thalassiosirales</taxon>
        <taxon>Skeletonemataceae</taxon>
        <taxon>Skeletonema</taxon>
        <taxon>Skeletonema marinoi-dohrnii complex</taxon>
    </lineage>
</organism>
<evidence type="ECO:0000256" key="3">
    <source>
        <dbReference type="ARBA" id="ARBA00022737"/>
    </source>
</evidence>
<dbReference type="PROSITE" id="PS00018">
    <property type="entry name" value="EF_HAND_1"/>
    <property type="match status" value="4"/>
</dbReference>
<keyword evidence="3" id="KW-0677">Repeat</keyword>
<keyword evidence="4" id="KW-0106">Calcium</keyword>
<gene>
    <name evidence="8" type="ORF">QTG54_010117</name>
</gene>
<dbReference type="PROSITE" id="PS50222">
    <property type="entry name" value="EF_HAND_2"/>
    <property type="match status" value="4"/>
</dbReference>
<evidence type="ECO:0000313" key="9">
    <source>
        <dbReference type="Proteomes" id="UP001224775"/>
    </source>
</evidence>
<comment type="similarity">
    <text evidence="2">Belongs to the centrin family.</text>
</comment>
<evidence type="ECO:0000256" key="4">
    <source>
        <dbReference type="ARBA" id="ARBA00022837"/>
    </source>
</evidence>